<keyword evidence="4" id="KW-1185">Reference proteome</keyword>
<feature type="compositionally biased region" description="Low complexity" evidence="1">
    <location>
        <begin position="48"/>
        <end position="63"/>
    </location>
</feature>
<evidence type="ECO:0000256" key="1">
    <source>
        <dbReference type="SAM" id="MobiDB-lite"/>
    </source>
</evidence>
<keyword evidence="2" id="KW-0472">Membrane</keyword>
<keyword evidence="2" id="KW-1133">Transmembrane helix</keyword>
<dbReference type="Proteomes" id="UP000295151">
    <property type="component" value="Unassembled WGS sequence"/>
</dbReference>
<dbReference type="RefSeq" id="WP_202867100.1">
    <property type="nucleotide sequence ID" value="NZ_SOCE01000003.1"/>
</dbReference>
<organism evidence="3 4">
    <name type="scientific">Kribbella voronezhensis</name>
    <dbReference type="NCBI Taxonomy" id="2512212"/>
    <lineage>
        <taxon>Bacteria</taxon>
        <taxon>Bacillati</taxon>
        <taxon>Actinomycetota</taxon>
        <taxon>Actinomycetes</taxon>
        <taxon>Propionibacteriales</taxon>
        <taxon>Kribbellaceae</taxon>
        <taxon>Kribbella</taxon>
    </lineage>
</organism>
<gene>
    <name evidence="3" type="ORF">EV138_7091</name>
</gene>
<name>A0A4V3FIF3_9ACTN</name>
<feature type="transmembrane region" description="Helical" evidence="2">
    <location>
        <begin position="175"/>
        <end position="195"/>
    </location>
</feature>
<feature type="transmembrane region" description="Helical" evidence="2">
    <location>
        <begin position="97"/>
        <end position="119"/>
    </location>
</feature>
<protein>
    <submittedName>
        <fullName evidence="3">Uncharacterized protein</fullName>
    </submittedName>
</protein>
<reference evidence="3 4" key="1">
    <citation type="submission" date="2019-03" db="EMBL/GenBank/DDBJ databases">
        <title>Genomic Encyclopedia of Type Strains, Phase III (KMG-III): the genomes of soil and plant-associated and newly described type strains.</title>
        <authorList>
            <person name="Whitman W."/>
        </authorList>
    </citation>
    <scope>NUCLEOTIDE SEQUENCE [LARGE SCALE GENOMIC DNA]</scope>
    <source>
        <strain evidence="3 4">VKM Ac-2575</strain>
    </source>
</reference>
<keyword evidence="2" id="KW-0812">Transmembrane</keyword>
<feature type="compositionally biased region" description="Basic and acidic residues" evidence="1">
    <location>
        <begin position="20"/>
        <end position="42"/>
    </location>
</feature>
<comment type="caution">
    <text evidence="3">The sequence shown here is derived from an EMBL/GenBank/DDBJ whole genome shotgun (WGS) entry which is preliminary data.</text>
</comment>
<dbReference type="AlphaFoldDB" id="A0A4V3FIF3"/>
<evidence type="ECO:0000313" key="4">
    <source>
        <dbReference type="Proteomes" id="UP000295151"/>
    </source>
</evidence>
<sequence>MVQHYGDGTNTQQLSPPRQFSDDRIIAQREAADRAASERPVERTSVQEPVAAAPGVAEPGVGAPEEERRATHRANVKTSTAAEVDPAYRGFKSGSAFFGWLIAVGLTVLITGIVVAIAAAVDYAVTFDRSTFDDHAGTIAIATAAVVIVMLAIACYNGGYVAGRLARFDGARQGFGVWAIGLVIVLIVIGLGALADSQYDLVNRLDLPSVPIAHNLLVSGGVIAAGALLVVTLLAAVVGGKAGQRYHHRIDNSWD</sequence>
<evidence type="ECO:0000313" key="3">
    <source>
        <dbReference type="EMBL" id="TDU82203.1"/>
    </source>
</evidence>
<evidence type="ECO:0000256" key="2">
    <source>
        <dbReference type="SAM" id="Phobius"/>
    </source>
</evidence>
<feature type="transmembrane region" description="Helical" evidence="2">
    <location>
        <begin position="139"/>
        <end position="163"/>
    </location>
</feature>
<proteinExistence type="predicted"/>
<feature type="compositionally biased region" description="Polar residues" evidence="1">
    <location>
        <begin position="8"/>
        <end position="18"/>
    </location>
</feature>
<dbReference type="EMBL" id="SOCE01000003">
    <property type="protein sequence ID" value="TDU82203.1"/>
    <property type="molecule type" value="Genomic_DNA"/>
</dbReference>
<feature type="transmembrane region" description="Helical" evidence="2">
    <location>
        <begin position="215"/>
        <end position="239"/>
    </location>
</feature>
<feature type="region of interest" description="Disordered" evidence="1">
    <location>
        <begin position="1"/>
        <end position="77"/>
    </location>
</feature>
<accession>A0A4V3FIF3</accession>